<dbReference type="CDD" id="cd11855">
    <property type="entry name" value="SH3_Sho1p"/>
    <property type="match status" value="1"/>
</dbReference>
<keyword evidence="3 9" id="KW-0728">SH3 domain</keyword>
<evidence type="ECO:0000256" key="9">
    <source>
        <dbReference type="PROSITE-ProRule" id="PRU00192"/>
    </source>
</evidence>
<keyword evidence="13" id="KW-1185">Reference proteome</keyword>
<evidence type="ECO:0000256" key="10">
    <source>
        <dbReference type="SAM" id="Phobius"/>
    </source>
</evidence>
<evidence type="ECO:0000256" key="8">
    <source>
        <dbReference type="ARBA" id="ARBA00023136"/>
    </source>
</evidence>
<keyword evidence="4" id="KW-1003">Cell membrane</keyword>
<dbReference type="PROSITE" id="PS50002">
    <property type="entry name" value="SH3"/>
    <property type="match status" value="1"/>
</dbReference>
<dbReference type="EMBL" id="JAEPRE010000416">
    <property type="protein sequence ID" value="KAG2228561.1"/>
    <property type="molecule type" value="Genomic_DNA"/>
</dbReference>
<dbReference type="AlphaFoldDB" id="A0A8H7VMY4"/>
<dbReference type="PRINTS" id="PR00452">
    <property type="entry name" value="SH3DOMAIN"/>
</dbReference>
<evidence type="ECO:0000256" key="3">
    <source>
        <dbReference type="ARBA" id="ARBA00022443"/>
    </source>
</evidence>
<dbReference type="PROSITE" id="PS51257">
    <property type="entry name" value="PROKAR_LIPOPROTEIN"/>
    <property type="match status" value="1"/>
</dbReference>
<keyword evidence="5 10" id="KW-0812">Transmembrane</keyword>
<dbReference type="Pfam" id="PF00018">
    <property type="entry name" value="SH3_1"/>
    <property type="match status" value="1"/>
</dbReference>
<keyword evidence="8 10" id="KW-0472">Membrane</keyword>
<dbReference type="Proteomes" id="UP000613177">
    <property type="component" value="Unassembled WGS sequence"/>
</dbReference>
<proteinExistence type="inferred from homology"/>
<comment type="similarity">
    <text evidence="2">Belongs to the SHO1 family.</text>
</comment>
<organism evidence="12 13">
    <name type="scientific">Thamnidium elegans</name>
    <dbReference type="NCBI Taxonomy" id="101142"/>
    <lineage>
        <taxon>Eukaryota</taxon>
        <taxon>Fungi</taxon>
        <taxon>Fungi incertae sedis</taxon>
        <taxon>Mucoromycota</taxon>
        <taxon>Mucoromycotina</taxon>
        <taxon>Mucoromycetes</taxon>
        <taxon>Mucorales</taxon>
        <taxon>Mucorineae</taxon>
        <taxon>Mucoraceae</taxon>
        <taxon>Thamnidium</taxon>
    </lineage>
</organism>
<comment type="caution">
    <text evidence="12">The sequence shown here is derived from an EMBL/GenBank/DDBJ whole genome shotgun (WGS) entry which is preliminary data.</text>
</comment>
<dbReference type="Gene3D" id="2.30.30.40">
    <property type="entry name" value="SH3 Domains"/>
    <property type="match status" value="1"/>
</dbReference>
<protein>
    <recommendedName>
        <fullName evidence="11">SH3 domain-containing protein</fullName>
    </recommendedName>
</protein>
<evidence type="ECO:0000256" key="7">
    <source>
        <dbReference type="ARBA" id="ARBA00023016"/>
    </source>
</evidence>
<dbReference type="SMART" id="SM00326">
    <property type="entry name" value="SH3"/>
    <property type="match status" value="1"/>
</dbReference>
<evidence type="ECO:0000259" key="11">
    <source>
        <dbReference type="PROSITE" id="PS50002"/>
    </source>
</evidence>
<dbReference type="GO" id="GO:0005886">
    <property type="term" value="C:plasma membrane"/>
    <property type="evidence" value="ECO:0007669"/>
    <property type="project" value="UniProtKB-SubCell"/>
</dbReference>
<feature type="domain" description="SH3" evidence="11">
    <location>
        <begin position="180"/>
        <end position="241"/>
    </location>
</feature>
<evidence type="ECO:0000256" key="5">
    <source>
        <dbReference type="ARBA" id="ARBA00022692"/>
    </source>
</evidence>
<evidence type="ECO:0000313" key="13">
    <source>
        <dbReference type="Proteomes" id="UP000613177"/>
    </source>
</evidence>
<feature type="transmembrane region" description="Helical" evidence="10">
    <location>
        <begin position="41"/>
        <end position="63"/>
    </location>
</feature>
<comment type="subcellular location">
    <subcellularLocation>
        <location evidence="1">Cell membrane</location>
        <topology evidence="1">Multi-pass membrane protein</topology>
    </subcellularLocation>
</comment>
<dbReference type="InterPro" id="IPR036028">
    <property type="entry name" value="SH3-like_dom_sf"/>
</dbReference>
<dbReference type="InterPro" id="IPR035522">
    <property type="entry name" value="Sho1_SH3"/>
</dbReference>
<dbReference type="SUPFAM" id="SSF50044">
    <property type="entry name" value="SH3-domain"/>
    <property type="match status" value="1"/>
</dbReference>
<evidence type="ECO:0000256" key="4">
    <source>
        <dbReference type="ARBA" id="ARBA00022475"/>
    </source>
</evidence>
<evidence type="ECO:0000256" key="6">
    <source>
        <dbReference type="ARBA" id="ARBA00022989"/>
    </source>
</evidence>
<feature type="transmembrane region" description="Helical" evidence="10">
    <location>
        <begin position="70"/>
        <end position="91"/>
    </location>
</feature>
<gene>
    <name evidence="12" type="ORF">INT48_004746</name>
</gene>
<keyword evidence="7" id="KW-0346">Stress response</keyword>
<evidence type="ECO:0000256" key="2">
    <source>
        <dbReference type="ARBA" id="ARBA00009739"/>
    </source>
</evidence>
<evidence type="ECO:0000256" key="1">
    <source>
        <dbReference type="ARBA" id="ARBA00004651"/>
    </source>
</evidence>
<name>A0A8H7VMY4_9FUNG</name>
<accession>A0A8H7VMY4</accession>
<dbReference type="InterPro" id="IPR001452">
    <property type="entry name" value="SH3_domain"/>
</dbReference>
<reference evidence="12" key="1">
    <citation type="submission" date="2021-01" db="EMBL/GenBank/DDBJ databases">
        <title>Metabolic potential, ecology and presence of endohyphal bacteria is reflected in genomic diversity of Mucoromycotina.</title>
        <authorList>
            <person name="Muszewska A."/>
            <person name="Okrasinska A."/>
            <person name="Steczkiewicz K."/>
            <person name="Drgas O."/>
            <person name="Orlowska M."/>
            <person name="Perlinska-Lenart U."/>
            <person name="Aleksandrzak-Piekarczyk T."/>
            <person name="Szatraj K."/>
            <person name="Zielenkiewicz U."/>
            <person name="Pilsyk S."/>
            <person name="Malc E."/>
            <person name="Mieczkowski P."/>
            <person name="Kruszewska J.S."/>
            <person name="Biernat P."/>
            <person name="Pawlowska J."/>
        </authorList>
    </citation>
    <scope>NUCLEOTIDE SEQUENCE</scope>
    <source>
        <strain evidence="12">WA0000018081</strain>
    </source>
</reference>
<feature type="transmembrane region" description="Helical" evidence="10">
    <location>
        <begin position="103"/>
        <end position="124"/>
    </location>
</feature>
<sequence>MNKLSPSRLKQKPFLMVTSIIALSGWAVAFGGACMLKVLNGAWWVMMYQFCIIISHMVIFMTGSMQQYRLAMVTFLASSIPLLTIQIDYVAQYTNPNIPKAPASAYVAGYIILVVIQYMWVLVIGSDSKTRLGRLGYISTENVPSNYEPEFYSEKMLQSLPSSAIIGPRISIQKSCIPVDFNEKVQALHSYNASAQDPNELSFEKGEVLEIVDRKGNWWQARKHNGTIGIIPSNYVSTYFAQT</sequence>
<keyword evidence="6 10" id="KW-1133">Transmembrane helix</keyword>
<evidence type="ECO:0000313" key="12">
    <source>
        <dbReference type="EMBL" id="KAG2228561.1"/>
    </source>
</evidence>